<dbReference type="SUPFAM" id="SSF52096">
    <property type="entry name" value="ClpP/crotonase"/>
    <property type="match status" value="1"/>
</dbReference>
<sequence>MISIELKDDVLAITIRRPEKKNALLPVMYKDMAIALESVLAQEAKVVLIQGCNGVFTSGNDLSSFAHATEQADIEDTHRFMMALMDCPIPVVAKVQGLAIGIGTTMLLHCDFVFANSNTKFAMPFINLALVPEYASSFILPKISGRLLANKLLMLGDVFDANTAKDAGLVSELIDDGIDEQVDVLLKCIASKPQQAMVQTKKLLNSEVEKVREHINRELALFIRAMNSAPAKEAFSAFLEKRPVDHSIFR</sequence>
<dbReference type="Proteomes" id="UP001156601">
    <property type="component" value="Unassembled WGS sequence"/>
</dbReference>
<proteinExistence type="inferred from homology"/>
<evidence type="ECO:0000313" key="5">
    <source>
        <dbReference type="EMBL" id="GLR69885.1"/>
    </source>
</evidence>
<dbReference type="PANTHER" id="PTHR43684:SF1">
    <property type="entry name" value="ENOYL-COA DELTA ISOMERASE 2"/>
    <property type="match status" value="1"/>
</dbReference>
<evidence type="ECO:0000256" key="2">
    <source>
        <dbReference type="ARBA" id="ARBA00005254"/>
    </source>
</evidence>
<dbReference type="Gene3D" id="3.90.226.10">
    <property type="entry name" value="2-enoyl-CoA Hydratase, Chain A, domain 1"/>
    <property type="match status" value="1"/>
</dbReference>
<dbReference type="InterPro" id="IPR051053">
    <property type="entry name" value="ECH/Chromodomain_protein"/>
</dbReference>
<reference evidence="5" key="2">
    <citation type="submission" date="2023-01" db="EMBL/GenBank/DDBJ databases">
        <title>Draft genome sequence of Agaribacter marinus strain NBRC 110023.</title>
        <authorList>
            <person name="Sun Q."/>
            <person name="Mori K."/>
        </authorList>
    </citation>
    <scope>NUCLEOTIDE SEQUENCE</scope>
    <source>
        <strain evidence="5">NBRC 110023</strain>
    </source>
</reference>
<dbReference type="InterPro" id="IPR014748">
    <property type="entry name" value="Enoyl-CoA_hydra_C"/>
</dbReference>
<dbReference type="Pfam" id="PF00378">
    <property type="entry name" value="ECH_1"/>
    <property type="match status" value="1"/>
</dbReference>
<dbReference type="InterPro" id="IPR029045">
    <property type="entry name" value="ClpP/crotonase-like_dom_sf"/>
</dbReference>
<gene>
    <name evidence="5" type="primary">pecI</name>
    <name evidence="5" type="ORF">GCM10007852_07930</name>
</gene>
<keyword evidence="6" id="KW-1185">Reference proteome</keyword>
<comment type="similarity">
    <text evidence="2">Belongs to the enoyl-CoA hydratase/isomerase family.</text>
</comment>
<dbReference type="InterPro" id="IPR001753">
    <property type="entry name" value="Enoyl-CoA_hydra/iso"/>
</dbReference>
<dbReference type="GO" id="GO:0004165">
    <property type="term" value="F:delta(3)-delta(2)-enoyl-CoA isomerase activity"/>
    <property type="evidence" value="ECO:0007669"/>
    <property type="project" value="UniProtKB-ARBA"/>
</dbReference>
<dbReference type="Gene3D" id="1.10.12.10">
    <property type="entry name" value="Lyase 2-enoyl-coa Hydratase, Chain A, domain 2"/>
    <property type="match status" value="1"/>
</dbReference>
<accession>A0AA37SXA8</accession>
<dbReference type="EMBL" id="BSOT01000005">
    <property type="protein sequence ID" value="GLR69885.1"/>
    <property type="molecule type" value="Genomic_DNA"/>
</dbReference>
<evidence type="ECO:0000313" key="6">
    <source>
        <dbReference type="Proteomes" id="UP001156601"/>
    </source>
</evidence>
<comment type="caution">
    <text evidence="5">The sequence shown here is derived from an EMBL/GenBank/DDBJ whole genome shotgun (WGS) entry which is preliminary data.</text>
</comment>
<comment type="subcellular location">
    <subcellularLocation>
        <location evidence="1">Peroxisome</location>
    </subcellularLocation>
</comment>
<dbReference type="CDD" id="cd06558">
    <property type="entry name" value="crotonase-like"/>
    <property type="match status" value="1"/>
</dbReference>
<evidence type="ECO:0000256" key="1">
    <source>
        <dbReference type="ARBA" id="ARBA00004275"/>
    </source>
</evidence>
<protein>
    <submittedName>
        <fullName evidence="5">Enoyl-CoA hydratase</fullName>
    </submittedName>
</protein>
<keyword evidence="3" id="KW-0576">Peroxisome</keyword>
<name>A0AA37SXA8_9ALTE</name>
<evidence type="ECO:0000256" key="3">
    <source>
        <dbReference type="ARBA" id="ARBA00023140"/>
    </source>
</evidence>
<keyword evidence="4" id="KW-0413">Isomerase</keyword>
<evidence type="ECO:0000256" key="4">
    <source>
        <dbReference type="ARBA" id="ARBA00023235"/>
    </source>
</evidence>
<reference evidence="5" key="1">
    <citation type="journal article" date="2014" name="Int. J. Syst. Evol. Microbiol.">
        <title>Complete genome sequence of Corynebacterium casei LMG S-19264T (=DSM 44701T), isolated from a smear-ripened cheese.</title>
        <authorList>
            <consortium name="US DOE Joint Genome Institute (JGI-PGF)"/>
            <person name="Walter F."/>
            <person name="Albersmeier A."/>
            <person name="Kalinowski J."/>
            <person name="Ruckert C."/>
        </authorList>
    </citation>
    <scope>NUCLEOTIDE SEQUENCE</scope>
    <source>
        <strain evidence="5">NBRC 110023</strain>
    </source>
</reference>
<dbReference type="RefSeq" id="WP_284216192.1">
    <property type="nucleotide sequence ID" value="NZ_BSOT01000005.1"/>
</dbReference>
<dbReference type="PANTHER" id="PTHR43684">
    <property type="match status" value="1"/>
</dbReference>
<dbReference type="AlphaFoldDB" id="A0AA37SXA8"/>
<organism evidence="5 6">
    <name type="scientific">Agaribacter marinus</name>
    <dbReference type="NCBI Taxonomy" id="1431249"/>
    <lineage>
        <taxon>Bacteria</taxon>
        <taxon>Pseudomonadati</taxon>
        <taxon>Pseudomonadota</taxon>
        <taxon>Gammaproteobacteria</taxon>
        <taxon>Alteromonadales</taxon>
        <taxon>Alteromonadaceae</taxon>
        <taxon>Agaribacter</taxon>
    </lineage>
</organism>